<name>A0A5C3PZU0_9AGAR</name>
<gene>
    <name evidence="4" type="ORF">BDV98DRAFT_609097</name>
</gene>
<reference evidence="4 5" key="1">
    <citation type="journal article" date="2019" name="Nat. Ecol. Evol.">
        <title>Megaphylogeny resolves global patterns of mushroom evolution.</title>
        <authorList>
            <person name="Varga T."/>
            <person name="Krizsan K."/>
            <person name="Foldi C."/>
            <person name="Dima B."/>
            <person name="Sanchez-Garcia M."/>
            <person name="Sanchez-Ramirez S."/>
            <person name="Szollosi G.J."/>
            <person name="Szarkandi J.G."/>
            <person name="Papp V."/>
            <person name="Albert L."/>
            <person name="Andreopoulos W."/>
            <person name="Angelini C."/>
            <person name="Antonin V."/>
            <person name="Barry K.W."/>
            <person name="Bougher N.L."/>
            <person name="Buchanan P."/>
            <person name="Buyck B."/>
            <person name="Bense V."/>
            <person name="Catcheside P."/>
            <person name="Chovatia M."/>
            <person name="Cooper J."/>
            <person name="Damon W."/>
            <person name="Desjardin D."/>
            <person name="Finy P."/>
            <person name="Geml J."/>
            <person name="Haridas S."/>
            <person name="Hughes K."/>
            <person name="Justo A."/>
            <person name="Karasinski D."/>
            <person name="Kautmanova I."/>
            <person name="Kiss B."/>
            <person name="Kocsube S."/>
            <person name="Kotiranta H."/>
            <person name="LaButti K.M."/>
            <person name="Lechner B.E."/>
            <person name="Liimatainen K."/>
            <person name="Lipzen A."/>
            <person name="Lukacs Z."/>
            <person name="Mihaltcheva S."/>
            <person name="Morgado L.N."/>
            <person name="Niskanen T."/>
            <person name="Noordeloos M.E."/>
            <person name="Ohm R.A."/>
            <person name="Ortiz-Santana B."/>
            <person name="Ovrebo C."/>
            <person name="Racz N."/>
            <person name="Riley R."/>
            <person name="Savchenko A."/>
            <person name="Shiryaev A."/>
            <person name="Soop K."/>
            <person name="Spirin V."/>
            <person name="Szebenyi C."/>
            <person name="Tomsovsky M."/>
            <person name="Tulloss R.E."/>
            <person name="Uehling J."/>
            <person name="Grigoriev I.V."/>
            <person name="Vagvolgyi C."/>
            <person name="Papp T."/>
            <person name="Martin F.M."/>
            <person name="Miettinen O."/>
            <person name="Hibbett D.S."/>
            <person name="Nagy L.G."/>
        </authorList>
    </citation>
    <scope>NUCLEOTIDE SEQUENCE [LARGE SCALE GENOMIC DNA]</scope>
    <source>
        <strain evidence="4 5">CBS 309.79</strain>
    </source>
</reference>
<evidence type="ECO:0000259" key="3">
    <source>
        <dbReference type="PROSITE" id="PS51212"/>
    </source>
</evidence>
<protein>
    <recommendedName>
        <fullName evidence="3">WSC domain-containing protein</fullName>
    </recommendedName>
</protein>
<dbReference type="Pfam" id="PF01822">
    <property type="entry name" value="WSC"/>
    <property type="match status" value="1"/>
</dbReference>
<dbReference type="EMBL" id="ML178916">
    <property type="protein sequence ID" value="TFK95172.1"/>
    <property type="molecule type" value="Genomic_DNA"/>
</dbReference>
<dbReference type="STRING" id="1884261.A0A5C3PZU0"/>
<dbReference type="InterPro" id="IPR014756">
    <property type="entry name" value="Ig_E-set"/>
</dbReference>
<feature type="domain" description="WSC" evidence="3">
    <location>
        <begin position="155"/>
        <end position="252"/>
    </location>
</feature>
<proteinExistence type="predicted"/>
<dbReference type="PANTHER" id="PTHR32208">
    <property type="entry name" value="SECRETED PROTEIN-RELATED"/>
    <property type="match status" value="1"/>
</dbReference>
<evidence type="ECO:0000256" key="1">
    <source>
        <dbReference type="ARBA" id="ARBA00022729"/>
    </source>
</evidence>
<evidence type="ECO:0000313" key="5">
    <source>
        <dbReference type="Proteomes" id="UP000305067"/>
    </source>
</evidence>
<dbReference type="PANTHER" id="PTHR32208:SF105">
    <property type="entry name" value="COPPER RADICAL OXIDASE"/>
    <property type="match status" value="1"/>
</dbReference>
<dbReference type="Pfam" id="PF09118">
    <property type="entry name" value="GO-like_E_set"/>
    <property type="match status" value="1"/>
</dbReference>
<dbReference type="SUPFAM" id="SSF81296">
    <property type="entry name" value="E set domains"/>
    <property type="match status" value="1"/>
</dbReference>
<dbReference type="Gene3D" id="2.60.40.10">
    <property type="entry name" value="Immunoglobulins"/>
    <property type="match status" value="1"/>
</dbReference>
<evidence type="ECO:0000313" key="4">
    <source>
        <dbReference type="EMBL" id="TFK95172.1"/>
    </source>
</evidence>
<dbReference type="SUPFAM" id="SSF50965">
    <property type="entry name" value="Galactose oxidase, central domain"/>
    <property type="match status" value="1"/>
</dbReference>
<dbReference type="PROSITE" id="PS51212">
    <property type="entry name" value="WSC"/>
    <property type="match status" value="1"/>
</dbReference>
<feature type="chain" id="PRO_5022849283" description="WSC domain-containing protein" evidence="2">
    <location>
        <begin position="21"/>
        <end position="694"/>
    </location>
</feature>
<dbReference type="CDD" id="cd02851">
    <property type="entry name" value="E_set_GO_C"/>
    <property type="match status" value="1"/>
</dbReference>
<dbReference type="OrthoDB" id="2019572at2759"/>
<dbReference type="AlphaFoldDB" id="A0A5C3PZU0"/>
<evidence type="ECO:0000256" key="2">
    <source>
        <dbReference type="SAM" id="SignalP"/>
    </source>
</evidence>
<dbReference type="Pfam" id="PF07250">
    <property type="entry name" value="Glyoxal_oxid_N"/>
    <property type="match status" value="1"/>
</dbReference>
<dbReference type="InterPro" id="IPR015202">
    <property type="entry name" value="GO-like_E_set"/>
</dbReference>
<feature type="signal peptide" evidence="2">
    <location>
        <begin position="1"/>
        <end position="20"/>
    </location>
</feature>
<accession>A0A5C3PZU0</accession>
<keyword evidence="5" id="KW-1185">Reference proteome</keyword>
<dbReference type="Proteomes" id="UP000305067">
    <property type="component" value="Unassembled WGS sequence"/>
</dbReference>
<dbReference type="SMART" id="SM00321">
    <property type="entry name" value="WSC"/>
    <property type="match status" value="1"/>
</dbReference>
<dbReference type="InterPro" id="IPR013783">
    <property type="entry name" value="Ig-like_fold"/>
</dbReference>
<dbReference type="InterPro" id="IPR037293">
    <property type="entry name" value="Gal_Oxidase_central_sf"/>
</dbReference>
<dbReference type="InterPro" id="IPR011043">
    <property type="entry name" value="Gal_Oxase/kelch_b-propeller"/>
</dbReference>
<organism evidence="4 5">
    <name type="scientific">Pterulicium gracile</name>
    <dbReference type="NCBI Taxonomy" id="1884261"/>
    <lineage>
        <taxon>Eukaryota</taxon>
        <taxon>Fungi</taxon>
        <taxon>Dikarya</taxon>
        <taxon>Basidiomycota</taxon>
        <taxon>Agaricomycotina</taxon>
        <taxon>Agaricomycetes</taxon>
        <taxon>Agaricomycetidae</taxon>
        <taxon>Agaricales</taxon>
        <taxon>Pleurotineae</taxon>
        <taxon>Pterulaceae</taxon>
        <taxon>Pterulicium</taxon>
    </lineage>
</organism>
<dbReference type="InterPro" id="IPR009880">
    <property type="entry name" value="Glyoxal_oxidase_N"/>
</dbReference>
<dbReference type="Gene3D" id="2.130.10.80">
    <property type="entry name" value="Galactose oxidase/kelch, beta-propeller"/>
    <property type="match status" value="1"/>
</dbReference>
<keyword evidence="1 2" id="KW-0732">Signal</keyword>
<sequence>MTSSFLHLNLAILLTISTHAAPSSSPMDTVIPHAPETNAAAVSPLDNLTTAAAQSFGYLQCHNLATKRIFGYVHNAYNSHGEYMGAEGPLNFGAQNPPGWTYTPSSAVAGQNGPNLGNNHRQACGAGDRMSIYAVDGNVTVYPVPKIQKEELPGEWEFQGCFPDFINNERTLKYQILFPAKISATHCVERCGAFGYPAAGLEYGTECWCGDVEDMKSAGVEAVPEGDCSFICSSDPFHTCGGAQRLQMYYWKGENERFDYITPGVVIPLISTVGINGKISFLEKTGTSSFENSTGGYEYDISRAHDFSIAYREMHPRTDVLCGASIVLPDRAGRQSNVGGWSLVSTFGIRLYAPDGLPERQIRWYPTVILMQNSSILVVGGQTGENAPPQPNLEILSKPEGGDTVVHLDWLDTPNQDVLRDGNIFILYWHQARILDQVTFDTVRILPDSPGSVDRFLGGRNYPLEGSATIFPQYAPYDEPLTILIIHVEEPTWLHERMPSKRVMSCFAALPDGTYLLVNGTHFGVAGFGHVDPQLYDHIARVYHSEATLFMDGRVLIPGSDPQDRGKHPQELRLEVYIPPYLATGLRQPTFNPPAVSHWGFGGSYTISNITLFQGSMANLRVSLMASSSSTHGLTTGGRTISPEFSCTGRSCTIVAPPLSACPPSWHMLFILDGPTPSHATWVRIGGDPASLGD</sequence>
<dbReference type="InterPro" id="IPR002889">
    <property type="entry name" value="WSC_carb-bd"/>
</dbReference>